<feature type="transmembrane region" description="Helical" evidence="1">
    <location>
        <begin position="49"/>
        <end position="73"/>
    </location>
</feature>
<proteinExistence type="predicted"/>
<dbReference type="EMBL" id="VSSQ01121393">
    <property type="protein sequence ID" value="MPN53833.1"/>
    <property type="molecule type" value="Genomic_DNA"/>
</dbReference>
<name>A0A645J2Z7_9ZZZZ</name>
<comment type="caution">
    <text evidence="2">The sequence shown here is derived from an EMBL/GenBank/DDBJ whole genome shotgun (WGS) entry which is preliminary data.</text>
</comment>
<keyword evidence="1" id="KW-0472">Membrane</keyword>
<protein>
    <submittedName>
        <fullName evidence="2">Uncharacterized protein</fullName>
    </submittedName>
</protein>
<gene>
    <name evidence="2" type="ORF">SDC9_201500</name>
</gene>
<organism evidence="2">
    <name type="scientific">bioreactor metagenome</name>
    <dbReference type="NCBI Taxonomy" id="1076179"/>
    <lineage>
        <taxon>unclassified sequences</taxon>
        <taxon>metagenomes</taxon>
        <taxon>ecological metagenomes</taxon>
    </lineage>
</organism>
<keyword evidence="1" id="KW-0812">Transmembrane</keyword>
<evidence type="ECO:0000256" key="1">
    <source>
        <dbReference type="SAM" id="Phobius"/>
    </source>
</evidence>
<dbReference type="AlphaFoldDB" id="A0A645J2Z7"/>
<sequence>MYCLRRKVDMQDSDLFSNKWMNMNILLRMDMGTRCMSTGLSPTDMTMEILMRASGVILAFIAISVTIVLFIGVQP</sequence>
<evidence type="ECO:0000313" key="2">
    <source>
        <dbReference type="EMBL" id="MPN53833.1"/>
    </source>
</evidence>
<keyword evidence="1" id="KW-1133">Transmembrane helix</keyword>
<accession>A0A645J2Z7</accession>
<reference evidence="2" key="1">
    <citation type="submission" date="2019-08" db="EMBL/GenBank/DDBJ databases">
        <authorList>
            <person name="Kucharzyk K."/>
            <person name="Murdoch R.W."/>
            <person name="Higgins S."/>
            <person name="Loffler F."/>
        </authorList>
    </citation>
    <scope>NUCLEOTIDE SEQUENCE</scope>
</reference>